<proteinExistence type="predicted"/>
<dbReference type="OrthoDB" id="421226at2759"/>
<dbReference type="Proteomes" id="UP001152797">
    <property type="component" value="Unassembled WGS sequence"/>
</dbReference>
<reference evidence="9 10" key="2">
    <citation type="submission" date="2024-05" db="EMBL/GenBank/DDBJ databases">
        <authorList>
            <person name="Chen Y."/>
            <person name="Shah S."/>
            <person name="Dougan E. K."/>
            <person name="Thang M."/>
            <person name="Chan C."/>
        </authorList>
    </citation>
    <scope>NUCLEOTIDE SEQUENCE [LARGE SCALE GENOMIC DNA]</scope>
</reference>
<keyword evidence="4 6" id="KW-0472">Membrane</keyword>
<feature type="transmembrane region" description="Helical" evidence="6">
    <location>
        <begin position="521"/>
        <end position="545"/>
    </location>
</feature>
<dbReference type="PANTHER" id="PTHR10217:SF435">
    <property type="entry name" value="POTASSIUM VOLTAGE-GATED CHANNEL PROTEIN EAG"/>
    <property type="match status" value="1"/>
</dbReference>
<evidence type="ECO:0000313" key="9">
    <source>
        <dbReference type="EMBL" id="CAL4772975.1"/>
    </source>
</evidence>
<evidence type="ECO:0000313" key="10">
    <source>
        <dbReference type="Proteomes" id="UP001152797"/>
    </source>
</evidence>
<feature type="domain" description="Ion transport" evidence="7">
    <location>
        <begin position="295"/>
        <end position="549"/>
    </location>
</feature>
<dbReference type="AlphaFoldDB" id="A0A9P1C6K9"/>
<protein>
    <submittedName>
        <fullName evidence="9">Potassium voltage-gated channel protein eag (Ether-a-go-go protein)</fullName>
    </submittedName>
</protein>
<dbReference type="PANTHER" id="PTHR10217">
    <property type="entry name" value="VOLTAGE AND LIGAND GATED POTASSIUM CHANNEL"/>
    <property type="match status" value="1"/>
</dbReference>
<accession>A0A9P1C6K9</accession>
<dbReference type="InterPro" id="IPR050818">
    <property type="entry name" value="KCNH_animal-type"/>
</dbReference>
<evidence type="ECO:0000313" key="8">
    <source>
        <dbReference type="EMBL" id="CAI3985663.1"/>
    </source>
</evidence>
<feature type="region of interest" description="Disordered" evidence="5">
    <location>
        <begin position="173"/>
        <end position="213"/>
    </location>
</feature>
<evidence type="ECO:0000256" key="3">
    <source>
        <dbReference type="ARBA" id="ARBA00022989"/>
    </source>
</evidence>
<evidence type="ECO:0000256" key="2">
    <source>
        <dbReference type="ARBA" id="ARBA00022692"/>
    </source>
</evidence>
<feature type="transmembrane region" description="Helical" evidence="6">
    <location>
        <begin position="333"/>
        <end position="350"/>
    </location>
</feature>
<feature type="transmembrane region" description="Helical" evidence="6">
    <location>
        <begin position="371"/>
        <end position="390"/>
    </location>
</feature>
<dbReference type="Gene3D" id="2.60.120.10">
    <property type="entry name" value="Jelly Rolls"/>
    <property type="match status" value="1"/>
</dbReference>
<dbReference type="EMBL" id="CAMXCT010001006">
    <property type="protein sequence ID" value="CAI3985663.1"/>
    <property type="molecule type" value="Genomic_DNA"/>
</dbReference>
<keyword evidence="10" id="KW-1185">Reference proteome</keyword>
<evidence type="ECO:0000256" key="6">
    <source>
        <dbReference type="SAM" id="Phobius"/>
    </source>
</evidence>
<dbReference type="GO" id="GO:0005886">
    <property type="term" value="C:plasma membrane"/>
    <property type="evidence" value="ECO:0007669"/>
    <property type="project" value="TreeGrafter"/>
</dbReference>
<reference evidence="8" key="1">
    <citation type="submission" date="2022-10" db="EMBL/GenBank/DDBJ databases">
        <authorList>
            <person name="Chen Y."/>
            <person name="Dougan E. K."/>
            <person name="Chan C."/>
            <person name="Rhodes N."/>
            <person name="Thang M."/>
        </authorList>
    </citation>
    <scope>NUCLEOTIDE SEQUENCE</scope>
</reference>
<dbReference type="SUPFAM" id="SSF81324">
    <property type="entry name" value="Voltage-gated potassium channels"/>
    <property type="match status" value="1"/>
</dbReference>
<dbReference type="InterPro" id="IPR005821">
    <property type="entry name" value="Ion_trans_dom"/>
</dbReference>
<evidence type="ECO:0000256" key="1">
    <source>
        <dbReference type="ARBA" id="ARBA00004141"/>
    </source>
</evidence>
<dbReference type="Gene3D" id="1.10.287.70">
    <property type="match status" value="1"/>
</dbReference>
<dbReference type="EMBL" id="CAMXCT030001006">
    <property type="protein sequence ID" value="CAL4772975.1"/>
    <property type="molecule type" value="Genomic_DNA"/>
</dbReference>
<comment type="caution">
    <text evidence="8">The sequence shown here is derived from an EMBL/GenBank/DDBJ whole genome shotgun (WGS) entry which is preliminary data.</text>
</comment>
<evidence type="ECO:0000256" key="5">
    <source>
        <dbReference type="SAM" id="MobiDB-lite"/>
    </source>
</evidence>
<feature type="region of interest" description="Disordered" evidence="5">
    <location>
        <begin position="80"/>
        <end position="155"/>
    </location>
</feature>
<dbReference type="InterPro" id="IPR014710">
    <property type="entry name" value="RmlC-like_jellyroll"/>
</dbReference>
<feature type="transmembrane region" description="Helical" evidence="6">
    <location>
        <begin position="441"/>
        <end position="468"/>
    </location>
</feature>
<dbReference type="Pfam" id="PF00520">
    <property type="entry name" value="Ion_trans"/>
    <property type="match status" value="1"/>
</dbReference>
<dbReference type="GO" id="GO:0005249">
    <property type="term" value="F:voltage-gated potassium channel activity"/>
    <property type="evidence" value="ECO:0007669"/>
    <property type="project" value="TreeGrafter"/>
</dbReference>
<feature type="compositionally biased region" description="Basic and acidic residues" evidence="5">
    <location>
        <begin position="193"/>
        <end position="209"/>
    </location>
</feature>
<evidence type="ECO:0000259" key="7">
    <source>
        <dbReference type="Pfam" id="PF00520"/>
    </source>
</evidence>
<sequence>MSCYLVRSVCRSCPWTIIWNHHLNIFKSHPDISGPFKGVFSCRLAFLQAGLAHQQQLQALKDETLAEKAFLLAELEELRKGSAARPPSPPKMKKISKMGQTSTLEDIRQGQGQAPGLPPGHVETLELPEAESSDSKMKSNRSSHHLAPGRDVDPEALASSRDNFLEVQNVQSMKAPGLEELDNSSHLSRTGKKSHEEKALTETQQDIKCRSSVPESVRDSVNTGIRAPKIPDMCDVWEAGRTTSKARVNFASRKRAPLRSGMLQTASPLERFFQEGSGRCISYLVLPPHCGRRLVYEFLGLLLICYDLVWLPVEAFDPESSAFVDTMSWITSIYWLLDIPASFLVGYAVLEEGTVEMRLTKIARRYLRTWFIFDLIIVGLDWGLQIWTLLLYQQDTGADAGVAFFRMAKTIRLLRFLRLLRLLKARGRINDLVEQIQSEASLILIGILKMLIFIVLVNHLVACVWYAIGNFDQNRQDRWIVEFKVDVKNLLYRYSTALHWSITQFTPASMEVFPQNEYERLFTVCIILSGMLIFSSFVSAITNAMNQLRNLNSWRNEQESLLRRYLRENVVTPSLTARIHNCLNKAMQQSRRRVHEDEINILQLLPLSLKFELSNEIYAPALGKHPFFTFCHSCLPSESRKIYSNAVAQKSLVISQELITTAEAGTHMYFLVSGTLVYSRDDDEQSAVTTSQPWLVEAALWLKWQHLGTASSSSQCELVSLDALKVQDVLKEEATVRTYAKKFWRHFQEEPTSLSDIWIDAPWPMVLSCGEV</sequence>
<gene>
    <name evidence="8" type="ORF">C1SCF055_LOCUS13088</name>
</gene>
<dbReference type="EMBL" id="CAMXCT020001006">
    <property type="protein sequence ID" value="CAL1139038.1"/>
    <property type="molecule type" value="Genomic_DNA"/>
</dbReference>
<comment type="subcellular location">
    <subcellularLocation>
        <location evidence="1">Membrane</location>
        <topology evidence="1">Multi-pass membrane protein</topology>
    </subcellularLocation>
</comment>
<feature type="transmembrane region" description="Helical" evidence="6">
    <location>
        <begin position="294"/>
        <end position="313"/>
    </location>
</feature>
<dbReference type="GO" id="GO:0042391">
    <property type="term" value="P:regulation of membrane potential"/>
    <property type="evidence" value="ECO:0007669"/>
    <property type="project" value="TreeGrafter"/>
</dbReference>
<dbReference type="SUPFAM" id="SSF51206">
    <property type="entry name" value="cAMP-binding domain-like"/>
    <property type="match status" value="1"/>
</dbReference>
<name>A0A9P1C6K9_9DINO</name>
<evidence type="ECO:0000256" key="4">
    <source>
        <dbReference type="ARBA" id="ARBA00023136"/>
    </source>
</evidence>
<keyword evidence="3 6" id="KW-1133">Transmembrane helix</keyword>
<keyword evidence="2 6" id="KW-0812">Transmembrane</keyword>
<dbReference type="InterPro" id="IPR018490">
    <property type="entry name" value="cNMP-bd_dom_sf"/>
</dbReference>
<organism evidence="8">
    <name type="scientific">Cladocopium goreaui</name>
    <dbReference type="NCBI Taxonomy" id="2562237"/>
    <lineage>
        <taxon>Eukaryota</taxon>
        <taxon>Sar</taxon>
        <taxon>Alveolata</taxon>
        <taxon>Dinophyceae</taxon>
        <taxon>Suessiales</taxon>
        <taxon>Symbiodiniaceae</taxon>
        <taxon>Cladocopium</taxon>
    </lineage>
</organism>